<proteinExistence type="predicted"/>
<sequence length="151" mass="17515">MPPVYFFQWPVTMKQKKTDTIKSNEILIFIFGWIASFFAVAVPIMLVSYINTNTPTISADYKDRITILSYLAGAFFSGLFTTYRVYRKGKEKDSEISQLTQENNELKNAYQAISPKKKIIIKILTELYKKSHDMSKGQILSLLIKKNRRDK</sequence>
<dbReference type="EMBL" id="CABEEZ010000157">
    <property type="protein sequence ID" value="VTR59289.1"/>
    <property type="molecule type" value="Genomic_DNA"/>
</dbReference>
<reference evidence="2" key="1">
    <citation type="submission" date="2019-05" db="EMBL/GenBank/DDBJ databases">
        <authorList>
            <consortium name="Pathogen Informatics"/>
        </authorList>
    </citation>
    <scope>NUCLEOTIDE SEQUENCE [LARGE SCALE GENOMIC DNA]</scope>
    <source>
        <strain evidence="2">NCTC12965</strain>
    </source>
</reference>
<evidence type="ECO:0000256" key="1">
    <source>
        <dbReference type="SAM" id="Phobius"/>
    </source>
</evidence>
<protein>
    <submittedName>
        <fullName evidence="2">Uncharacterized protein</fullName>
    </submittedName>
</protein>
<accession>A0A4U9WJC8</accession>
<feature type="transmembrane region" description="Helical" evidence="1">
    <location>
        <begin position="67"/>
        <end position="86"/>
    </location>
</feature>
<gene>
    <name evidence="2" type="ORF">NCTC12965_07956</name>
</gene>
<keyword evidence="1" id="KW-0472">Membrane</keyword>
<name>A0A4U9WJC8_SERFO</name>
<keyword evidence="1" id="KW-1133">Transmembrane helix</keyword>
<feature type="transmembrane region" description="Helical" evidence="1">
    <location>
        <begin position="26"/>
        <end position="47"/>
    </location>
</feature>
<dbReference type="AlphaFoldDB" id="A0A4U9WJC8"/>
<keyword evidence="1" id="KW-0812">Transmembrane</keyword>
<evidence type="ECO:0000313" key="2">
    <source>
        <dbReference type="EMBL" id="VTR59289.1"/>
    </source>
</evidence>
<organism evidence="2">
    <name type="scientific">Serratia fonticola</name>
    <dbReference type="NCBI Taxonomy" id="47917"/>
    <lineage>
        <taxon>Bacteria</taxon>
        <taxon>Pseudomonadati</taxon>
        <taxon>Pseudomonadota</taxon>
        <taxon>Gammaproteobacteria</taxon>
        <taxon>Enterobacterales</taxon>
        <taxon>Yersiniaceae</taxon>
        <taxon>Serratia</taxon>
    </lineage>
</organism>